<dbReference type="PANTHER" id="PTHR33711">
    <property type="entry name" value="DIOXYGENASE, PUTATIVE (AFU_ORTHOLOGUE AFUA_2G02910)-RELATED"/>
    <property type="match status" value="1"/>
</dbReference>
<evidence type="ECO:0000313" key="6">
    <source>
        <dbReference type="EMBL" id="SKC00704.1"/>
    </source>
</evidence>
<proteinExistence type="inferred from homology"/>
<keyword evidence="7" id="KW-1185">Reference proteome</keyword>
<dbReference type="NCBIfam" id="TIGR02465">
    <property type="entry name" value="chlorocat_1_2"/>
    <property type="match status" value="1"/>
</dbReference>
<name>A0A1T5FXC5_9SPHN</name>
<evidence type="ECO:0000256" key="1">
    <source>
        <dbReference type="ARBA" id="ARBA00007825"/>
    </source>
</evidence>
<dbReference type="InterPro" id="IPR012817">
    <property type="entry name" value="Chlorcchol_dOase"/>
</dbReference>
<comment type="similarity">
    <text evidence="1">Belongs to the intradiol ring-cleavage dioxygenase family.</text>
</comment>
<keyword evidence="3" id="KW-0560">Oxidoreductase</keyword>
<dbReference type="AlphaFoldDB" id="A0A1T5FXC5"/>
<evidence type="ECO:0000256" key="2">
    <source>
        <dbReference type="ARBA" id="ARBA00022964"/>
    </source>
</evidence>
<dbReference type="PANTHER" id="PTHR33711:SF7">
    <property type="entry name" value="INTRADIOL RING-CLEAVAGE DIOXYGENASES DOMAIN-CONTAINING PROTEIN-RELATED"/>
    <property type="match status" value="1"/>
</dbReference>
<protein>
    <recommendedName>
        <fullName evidence="4">Chlorocatechol 1,2-dioxygenase</fullName>
    </recommendedName>
</protein>
<dbReference type="Gene3D" id="2.60.130.10">
    <property type="entry name" value="Aromatic compound dioxygenase"/>
    <property type="match status" value="1"/>
</dbReference>
<dbReference type="InterPro" id="IPR050770">
    <property type="entry name" value="Intradiol_RC_Dioxygenase"/>
</dbReference>
<keyword evidence="2 6" id="KW-0223">Dioxygenase</keyword>
<gene>
    <name evidence="6" type="ORF">SAMN06295937_10482</name>
</gene>
<dbReference type="PROSITE" id="PS00083">
    <property type="entry name" value="INTRADIOL_DIOXYGENAS"/>
    <property type="match status" value="1"/>
</dbReference>
<evidence type="ECO:0000313" key="7">
    <source>
        <dbReference type="Proteomes" id="UP000190044"/>
    </source>
</evidence>
<dbReference type="InterPro" id="IPR000627">
    <property type="entry name" value="Intradiol_dOase_C"/>
</dbReference>
<evidence type="ECO:0000256" key="4">
    <source>
        <dbReference type="NCBIfam" id="TIGR02465"/>
    </source>
</evidence>
<dbReference type="Gene3D" id="6.10.10.40">
    <property type="entry name" value="Catechol 1,2-dioxygenase multimerisation domain-like"/>
    <property type="match status" value="1"/>
</dbReference>
<dbReference type="Proteomes" id="UP000190044">
    <property type="component" value="Unassembled WGS sequence"/>
</dbReference>
<reference evidence="7" key="1">
    <citation type="submission" date="2017-02" db="EMBL/GenBank/DDBJ databases">
        <authorList>
            <person name="Varghese N."/>
            <person name="Submissions S."/>
        </authorList>
    </citation>
    <scope>NUCLEOTIDE SEQUENCE [LARGE SCALE GENOMIC DNA]</scope>
    <source>
        <strain evidence="7">R11H</strain>
    </source>
</reference>
<dbReference type="SUPFAM" id="SSF49482">
    <property type="entry name" value="Aromatic compound dioxygenase"/>
    <property type="match status" value="1"/>
</dbReference>
<feature type="domain" description="Intradiol ring-cleavage dioxygenases" evidence="5">
    <location>
        <begin position="105"/>
        <end position="133"/>
    </location>
</feature>
<accession>A0A1T5FXC5</accession>
<evidence type="ECO:0000256" key="3">
    <source>
        <dbReference type="ARBA" id="ARBA00023002"/>
    </source>
</evidence>
<dbReference type="Pfam" id="PF00775">
    <property type="entry name" value="Dioxygenase_C"/>
    <property type="match status" value="1"/>
</dbReference>
<dbReference type="InterPro" id="IPR043029">
    <property type="entry name" value="1_2-CTD_multi_dom"/>
</dbReference>
<organism evidence="6 7">
    <name type="scientific">Sphingopyxis flava</name>
    <dbReference type="NCBI Taxonomy" id="1507287"/>
    <lineage>
        <taxon>Bacteria</taxon>
        <taxon>Pseudomonadati</taxon>
        <taxon>Pseudomonadota</taxon>
        <taxon>Alphaproteobacteria</taxon>
        <taxon>Sphingomonadales</taxon>
        <taxon>Sphingomonadaceae</taxon>
        <taxon>Sphingopyxis</taxon>
    </lineage>
</organism>
<dbReference type="RefSeq" id="WP_079640147.1">
    <property type="nucleotide sequence ID" value="NZ_FUYP01000048.1"/>
</dbReference>
<evidence type="ECO:0000259" key="5">
    <source>
        <dbReference type="PROSITE" id="PS00083"/>
    </source>
</evidence>
<sequence>MADEARINAVVSDIVDGVRAALFKHDVTFDEYRVALAFLLDAFEKNDVPLLMDVFFNTTIVKIEGKLMGGSKPSLEGPYYLENAAVVTDRLPMRDEDQHHTAMQLRGRVTGMDGRPLARATIDVWHSTPEGRYSGIHDGIPPHYYRGKIVTDADGRYNVRSIMPVPYQIPNEGPTGALLTAMGRHSWRPAHVHYKISAPGMHTHISQAYFEGGAYVEDDCCEDVCEEHVVAEKVEDGVRIVEVDFVIPKATEKAQAA</sequence>
<dbReference type="GO" id="GO:0008199">
    <property type="term" value="F:ferric iron binding"/>
    <property type="evidence" value="ECO:0007669"/>
    <property type="project" value="InterPro"/>
</dbReference>
<dbReference type="InterPro" id="IPR015889">
    <property type="entry name" value="Intradiol_dOase_core"/>
</dbReference>
<dbReference type="GO" id="GO:0016702">
    <property type="term" value="F:oxidoreductase activity, acting on single donors with incorporation of molecular oxygen, incorporation of two atoms of oxygen"/>
    <property type="evidence" value="ECO:0007669"/>
    <property type="project" value="InterPro"/>
</dbReference>
<dbReference type="EMBL" id="FUYP01000048">
    <property type="protein sequence ID" value="SKC00704.1"/>
    <property type="molecule type" value="Genomic_DNA"/>
</dbReference>